<name>A0A371Q5H0_STRIH</name>
<comment type="caution">
    <text evidence="1">The sequence shown here is derived from an EMBL/GenBank/DDBJ whole genome shotgun (WGS) entry which is preliminary data.</text>
</comment>
<dbReference type="EMBL" id="QUAC01000095">
    <property type="protein sequence ID" value="REK89966.1"/>
    <property type="molecule type" value="Genomic_DNA"/>
</dbReference>
<dbReference type="AlphaFoldDB" id="A0A371Q5H0"/>
<organism evidence="1 2">
    <name type="scientific">Streptomyces inhibens</name>
    <dbReference type="NCBI Taxonomy" id="2293571"/>
    <lineage>
        <taxon>Bacteria</taxon>
        <taxon>Bacillati</taxon>
        <taxon>Actinomycetota</taxon>
        <taxon>Actinomycetes</taxon>
        <taxon>Kitasatosporales</taxon>
        <taxon>Streptomycetaceae</taxon>
        <taxon>Streptomyces</taxon>
    </lineage>
</organism>
<reference evidence="1 2" key="1">
    <citation type="submission" date="2018-08" db="EMBL/GenBank/DDBJ databases">
        <title>Streptomyces NEAU-D10 sp. nov., a novel Actinomycete isolated from soil.</title>
        <authorList>
            <person name="Jin L."/>
        </authorList>
    </citation>
    <scope>NUCLEOTIDE SEQUENCE [LARGE SCALE GENOMIC DNA]</scope>
    <source>
        <strain evidence="1 2">NEAU-D10</strain>
    </source>
</reference>
<protein>
    <submittedName>
        <fullName evidence="1">Uncharacterized protein</fullName>
    </submittedName>
</protein>
<proteinExistence type="predicted"/>
<evidence type="ECO:0000313" key="1">
    <source>
        <dbReference type="EMBL" id="REK89966.1"/>
    </source>
</evidence>
<gene>
    <name evidence="1" type="ORF">DY245_12825</name>
</gene>
<keyword evidence="2" id="KW-1185">Reference proteome</keyword>
<evidence type="ECO:0000313" key="2">
    <source>
        <dbReference type="Proteomes" id="UP000262477"/>
    </source>
</evidence>
<accession>A0A371Q5H0</accession>
<dbReference type="Proteomes" id="UP000262477">
    <property type="component" value="Unassembled WGS sequence"/>
</dbReference>
<sequence length="65" mass="6843">MGASEAFPVQTMAVLHPLAGIVVRFVSNVLGEIGSLIDCLLELATREEAGLVELVEVAATHLVEL</sequence>